<accession>A0A2H0C5V5</accession>
<protein>
    <recommendedName>
        <fullName evidence="3">Transcriptional regulator</fullName>
    </recommendedName>
</protein>
<sequence length="208" mass="24662">MVEKLNRIKAEEKLKSMRIYLFTPREFRDIFRVSQKTASTFISRNLKSGLFLKMRNRYYLLKDSNPSFYFIANKLYQPSYISLETALSYYGVIPEVVYTATSITTKSTREFETPRGVFSYQRIKKEAFIGYTPKQIEGDIVMFAEAEKALADYLYFVNLKKISLNDRLNLKAIKKNKLFKYANLFNRPGLLKLIKKVYVEQRKPRRIY</sequence>
<dbReference type="EMBL" id="PCTD01000045">
    <property type="protein sequence ID" value="PIP64698.1"/>
    <property type="molecule type" value="Genomic_DNA"/>
</dbReference>
<evidence type="ECO:0008006" key="3">
    <source>
        <dbReference type="Google" id="ProtNLM"/>
    </source>
</evidence>
<dbReference type="Proteomes" id="UP000230802">
    <property type="component" value="Unassembled WGS sequence"/>
</dbReference>
<name>A0A2H0C5V5_9BACT</name>
<comment type="caution">
    <text evidence="1">The sequence shown here is derived from an EMBL/GenBank/DDBJ whole genome shotgun (WGS) entry which is preliminary data.</text>
</comment>
<evidence type="ECO:0000313" key="1">
    <source>
        <dbReference type="EMBL" id="PIP64698.1"/>
    </source>
</evidence>
<evidence type="ECO:0000313" key="2">
    <source>
        <dbReference type="Proteomes" id="UP000230802"/>
    </source>
</evidence>
<proteinExistence type="predicted"/>
<dbReference type="AlphaFoldDB" id="A0A2H0C5V5"/>
<gene>
    <name evidence="1" type="ORF">COW96_01095</name>
</gene>
<reference evidence="1 2" key="1">
    <citation type="submission" date="2017-09" db="EMBL/GenBank/DDBJ databases">
        <title>Depth-based differentiation of microbial function through sediment-hosted aquifers and enrichment of novel symbionts in the deep terrestrial subsurface.</title>
        <authorList>
            <person name="Probst A.J."/>
            <person name="Ladd B."/>
            <person name="Jarett J.K."/>
            <person name="Geller-Mcgrath D.E."/>
            <person name="Sieber C.M."/>
            <person name="Emerson J.B."/>
            <person name="Anantharaman K."/>
            <person name="Thomas B.C."/>
            <person name="Malmstrom R."/>
            <person name="Stieglmeier M."/>
            <person name="Klingl A."/>
            <person name="Woyke T."/>
            <person name="Ryan C.M."/>
            <person name="Banfield J.F."/>
        </authorList>
    </citation>
    <scope>NUCLEOTIDE SEQUENCE [LARGE SCALE GENOMIC DNA]</scope>
    <source>
        <strain evidence="1">CG22_combo_CG10-13_8_21_14_all_33_16</strain>
    </source>
</reference>
<organism evidence="1 2">
    <name type="scientific">Candidatus Roizmanbacteria bacterium CG22_combo_CG10-13_8_21_14_all_33_16</name>
    <dbReference type="NCBI Taxonomy" id="1974859"/>
    <lineage>
        <taxon>Bacteria</taxon>
        <taxon>Candidatus Roizmaniibacteriota</taxon>
    </lineage>
</organism>